<comment type="caution">
    <text evidence="9">The sequence shown here is derived from an EMBL/GenBank/DDBJ whole genome shotgun (WGS) entry which is preliminary data.</text>
</comment>
<dbReference type="Proteomes" id="UP000254866">
    <property type="component" value="Unassembled WGS sequence"/>
</dbReference>
<dbReference type="CDD" id="cd11041">
    <property type="entry name" value="CYP503A1-like"/>
    <property type="match status" value="1"/>
</dbReference>
<dbReference type="OrthoDB" id="1844152at2759"/>
<feature type="chain" id="PRO_5016961038" description="Cytochrome P450" evidence="8">
    <location>
        <begin position="26"/>
        <end position="502"/>
    </location>
</feature>
<dbReference type="InterPro" id="IPR017972">
    <property type="entry name" value="Cyt_P450_CS"/>
</dbReference>
<dbReference type="GO" id="GO:0016705">
    <property type="term" value="F:oxidoreductase activity, acting on paired donors, with incorporation or reduction of molecular oxygen"/>
    <property type="evidence" value="ECO:0007669"/>
    <property type="project" value="InterPro"/>
</dbReference>
<name>A0A370TLD6_9HELO</name>
<evidence type="ECO:0008006" key="11">
    <source>
        <dbReference type="Google" id="ProtNLM"/>
    </source>
</evidence>
<evidence type="ECO:0000256" key="6">
    <source>
        <dbReference type="PIRSR" id="PIRSR602403-1"/>
    </source>
</evidence>
<keyword evidence="7" id="KW-0503">Monooxygenase</keyword>
<protein>
    <recommendedName>
        <fullName evidence="11">Cytochrome P450</fullName>
    </recommendedName>
</protein>
<dbReference type="Pfam" id="PF00067">
    <property type="entry name" value="p450"/>
    <property type="match status" value="1"/>
</dbReference>
<proteinExistence type="inferred from homology"/>
<keyword evidence="8" id="KW-0732">Signal</keyword>
<sequence>MSMVLLPTTALALLAWLMIRQLAKLTKKPKLDMPYLDFEDGDNSMQRYLHDAGSILERGYEQYLKEGLPFAMFNYMDASTPMAVIPLKYLEEVRSASTCKLSFNSFLNKSTVAKDIGGPLVTDRVIRVVRQDLNRALNEMIEPIQQACDKVFGILLPPSRDWTPLNGHSLLWPLVSRIMARTFVGPELWDSEEWHAVVSSYFHAGLAASQRVRDGYHPWLRWTAKYFDKDIKAIYAVRRKGEELLKPVIDARIADARNQANGQGPGFNDGVRWLVDAYRAENKPIKAEQIMQDEAFLVGASVHGITVNALSILFDLMDRPESLAEIQAEISQVHAEYGGWTRKSLGALRVMDSFMKESQRLHTPQHCTMQRRALEGYTFKDGLYIPAGTSIFLPSRLLGRDPDVHPDGAKFDAKRWKRMREEGDATKFHFASLQNDMLPWGSGPHACPGRFLVQEVIKIIFIHLVTKYDVKYSEGVESRPPDYLEHTNSIPNIMALLLFKER</sequence>
<evidence type="ECO:0000256" key="2">
    <source>
        <dbReference type="ARBA" id="ARBA00010617"/>
    </source>
</evidence>
<accession>A0A370TLD6</accession>
<feature type="signal peptide" evidence="8">
    <location>
        <begin position="1"/>
        <end position="25"/>
    </location>
</feature>
<keyword evidence="3 6" id="KW-0479">Metal-binding</keyword>
<dbReference type="PANTHER" id="PTHR46206:SF7">
    <property type="entry name" value="P450, PUTATIVE (EUROFUNG)-RELATED"/>
    <property type="match status" value="1"/>
</dbReference>
<dbReference type="PROSITE" id="PS00086">
    <property type="entry name" value="CYTOCHROME_P450"/>
    <property type="match status" value="1"/>
</dbReference>
<feature type="binding site" description="axial binding residue" evidence="6">
    <location>
        <position position="447"/>
    </location>
    <ligand>
        <name>heme</name>
        <dbReference type="ChEBI" id="CHEBI:30413"/>
    </ligand>
    <ligandPart>
        <name>Fe</name>
        <dbReference type="ChEBI" id="CHEBI:18248"/>
    </ligandPart>
</feature>
<dbReference type="PRINTS" id="PR00465">
    <property type="entry name" value="EP450IV"/>
</dbReference>
<keyword evidence="10" id="KW-1185">Reference proteome</keyword>
<dbReference type="GO" id="GO:0004497">
    <property type="term" value="F:monooxygenase activity"/>
    <property type="evidence" value="ECO:0007669"/>
    <property type="project" value="UniProtKB-KW"/>
</dbReference>
<dbReference type="GeneID" id="43598541"/>
<evidence type="ECO:0000256" key="7">
    <source>
        <dbReference type="RuleBase" id="RU000461"/>
    </source>
</evidence>
<keyword evidence="6 7" id="KW-0349">Heme</keyword>
<evidence type="ECO:0000313" key="10">
    <source>
        <dbReference type="Proteomes" id="UP000254866"/>
    </source>
</evidence>
<dbReference type="EMBL" id="NPIC01000004">
    <property type="protein sequence ID" value="RDL36340.1"/>
    <property type="molecule type" value="Genomic_DNA"/>
</dbReference>
<dbReference type="STRING" id="2656787.A0A370TLD6"/>
<reference evidence="9 10" key="1">
    <citation type="journal article" date="2018" name="IMA Fungus">
        <title>IMA Genome-F 9: Draft genome sequence of Annulohypoxylon stygium, Aspergillus mulundensis, Berkeleyomyces basicola (syn. Thielaviopsis basicola), Ceratocystis smalleyi, two Cercospora beticola strains, Coleophoma cylindrospora, Fusarium fracticaudum, Phialophora cf. hyalina, and Morchella septimelata.</title>
        <authorList>
            <person name="Wingfield B.D."/>
            <person name="Bills G.F."/>
            <person name="Dong Y."/>
            <person name="Huang W."/>
            <person name="Nel W.J."/>
            <person name="Swalarsk-Parry B.S."/>
            <person name="Vaghefi N."/>
            <person name="Wilken P.M."/>
            <person name="An Z."/>
            <person name="de Beer Z.W."/>
            <person name="De Vos L."/>
            <person name="Chen L."/>
            <person name="Duong T.A."/>
            <person name="Gao Y."/>
            <person name="Hammerbacher A."/>
            <person name="Kikkert J.R."/>
            <person name="Li Y."/>
            <person name="Li H."/>
            <person name="Li K."/>
            <person name="Li Q."/>
            <person name="Liu X."/>
            <person name="Ma X."/>
            <person name="Naidoo K."/>
            <person name="Pethybridge S.J."/>
            <person name="Sun J."/>
            <person name="Steenkamp E.T."/>
            <person name="van der Nest M.A."/>
            <person name="van Wyk S."/>
            <person name="Wingfield M.J."/>
            <person name="Xiong C."/>
            <person name="Yue Q."/>
            <person name="Zhang X."/>
        </authorList>
    </citation>
    <scope>NUCLEOTIDE SEQUENCE [LARGE SCALE GENOMIC DNA]</scope>
    <source>
        <strain evidence="9 10">BP 5553</strain>
    </source>
</reference>
<evidence type="ECO:0000256" key="1">
    <source>
        <dbReference type="ARBA" id="ARBA00001971"/>
    </source>
</evidence>
<dbReference type="PANTHER" id="PTHR46206">
    <property type="entry name" value="CYTOCHROME P450"/>
    <property type="match status" value="1"/>
</dbReference>
<dbReference type="GO" id="GO:0005506">
    <property type="term" value="F:iron ion binding"/>
    <property type="evidence" value="ECO:0007669"/>
    <property type="project" value="InterPro"/>
</dbReference>
<gene>
    <name evidence="9" type="ORF">BP5553_05692</name>
</gene>
<evidence type="ECO:0000256" key="5">
    <source>
        <dbReference type="ARBA" id="ARBA00023004"/>
    </source>
</evidence>
<evidence type="ECO:0000313" key="9">
    <source>
        <dbReference type="EMBL" id="RDL36340.1"/>
    </source>
</evidence>
<evidence type="ECO:0000256" key="4">
    <source>
        <dbReference type="ARBA" id="ARBA00023002"/>
    </source>
</evidence>
<evidence type="ECO:0000256" key="3">
    <source>
        <dbReference type="ARBA" id="ARBA00022723"/>
    </source>
</evidence>
<comment type="cofactor">
    <cofactor evidence="1 6">
        <name>heme</name>
        <dbReference type="ChEBI" id="CHEBI:30413"/>
    </cofactor>
</comment>
<keyword evidence="4 7" id="KW-0560">Oxidoreductase</keyword>
<keyword evidence="5 6" id="KW-0408">Iron</keyword>
<dbReference type="InterPro" id="IPR001128">
    <property type="entry name" value="Cyt_P450"/>
</dbReference>
<organism evidence="9 10">
    <name type="scientific">Venustampulla echinocandica</name>
    <dbReference type="NCBI Taxonomy" id="2656787"/>
    <lineage>
        <taxon>Eukaryota</taxon>
        <taxon>Fungi</taxon>
        <taxon>Dikarya</taxon>
        <taxon>Ascomycota</taxon>
        <taxon>Pezizomycotina</taxon>
        <taxon>Leotiomycetes</taxon>
        <taxon>Helotiales</taxon>
        <taxon>Pleuroascaceae</taxon>
        <taxon>Venustampulla</taxon>
    </lineage>
</organism>
<dbReference type="GO" id="GO:0020037">
    <property type="term" value="F:heme binding"/>
    <property type="evidence" value="ECO:0007669"/>
    <property type="project" value="InterPro"/>
</dbReference>
<dbReference type="SUPFAM" id="SSF48264">
    <property type="entry name" value="Cytochrome P450"/>
    <property type="match status" value="1"/>
</dbReference>
<dbReference type="InterPro" id="IPR036396">
    <property type="entry name" value="Cyt_P450_sf"/>
</dbReference>
<dbReference type="InterPro" id="IPR002403">
    <property type="entry name" value="Cyt_P450_E_grp-IV"/>
</dbReference>
<dbReference type="RefSeq" id="XP_031868996.1">
    <property type="nucleotide sequence ID" value="XM_032014315.1"/>
</dbReference>
<comment type="similarity">
    <text evidence="2 7">Belongs to the cytochrome P450 family.</text>
</comment>
<dbReference type="Gene3D" id="1.10.630.10">
    <property type="entry name" value="Cytochrome P450"/>
    <property type="match status" value="1"/>
</dbReference>
<evidence type="ECO:0000256" key="8">
    <source>
        <dbReference type="SAM" id="SignalP"/>
    </source>
</evidence>
<dbReference type="AlphaFoldDB" id="A0A370TLD6"/>